<dbReference type="AlphaFoldDB" id="A0A1F7VC05"/>
<feature type="binding site" evidence="8">
    <location>
        <position position="43"/>
    </location>
    <ligand>
        <name>Zn(2+)</name>
        <dbReference type="ChEBI" id="CHEBI:29105"/>
    </ligand>
</feature>
<keyword evidence="2" id="KW-0808">Transferase</keyword>
<evidence type="ECO:0000256" key="8">
    <source>
        <dbReference type="PIRSR" id="PIRSR000808-3"/>
    </source>
</evidence>
<feature type="binding site" evidence="8">
    <location>
        <position position="99"/>
    </location>
    <ligand>
        <name>Zn(2+)</name>
        <dbReference type="ChEBI" id="CHEBI:29105"/>
    </ligand>
</feature>
<dbReference type="EMBL" id="MGER01000065">
    <property type="protein sequence ID" value="OGL87678.1"/>
    <property type="molecule type" value="Genomic_DNA"/>
</dbReference>
<dbReference type="PANTHER" id="PTHR42763:SF2">
    <property type="entry name" value="ADP-GLUCOSE PHOSPHORYLASE"/>
    <property type="match status" value="1"/>
</dbReference>
<feature type="domain" description="Galactose-1-phosphate uridyl transferase C-terminal" evidence="10">
    <location>
        <begin position="172"/>
        <end position="271"/>
    </location>
</feature>
<dbReference type="Gene3D" id="3.30.428.10">
    <property type="entry name" value="HIT-like"/>
    <property type="match status" value="2"/>
</dbReference>
<keyword evidence="4 8" id="KW-0479">Metal-binding</keyword>
<keyword evidence="5 8" id="KW-0862">Zinc</keyword>
<feature type="binding site" evidence="8">
    <location>
        <position position="40"/>
    </location>
    <ligand>
        <name>Zn(2+)</name>
        <dbReference type="ChEBI" id="CHEBI:29105"/>
    </ligand>
</feature>
<evidence type="ECO:0000313" key="11">
    <source>
        <dbReference type="EMBL" id="OGL87678.1"/>
    </source>
</evidence>
<comment type="caution">
    <text evidence="11">The sequence shown here is derived from an EMBL/GenBank/DDBJ whole genome shotgun (WGS) entry which is preliminary data.</text>
</comment>
<dbReference type="GO" id="GO:0006012">
    <property type="term" value="P:galactose metabolic process"/>
    <property type="evidence" value="ECO:0007669"/>
    <property type="project" value="InterPro"/>
</dbReference>
<evidence type="ECO:0000256" key="1">
    <source>
        <dbReference type="ARBA" id="ARBA00010951"/>
    </source>
</evidence>
<comment type="cofactor">
    <cofactor evidence="8">
        <name>Zn(2+)</name>
        <dbReference type="ChEBI" id="CHEBI:29105"/>
    </cofactor>
    <text evidence="8">Binds 1 zinc ion per subunit.</text>
</comment>
<evidence type="ECO:0000256" key="3">
    <source>
        <dbReference type="ARBA" id="ARBA00022695"/>
    </source>
</evidence>
<reference evidence="11 12" key="1">
    <citation type="journal article" date="2016" name="Nat. Commun.">
        <title>Thousands of microbial genomes shed light on interconnected biogeochemical processes in an aquifer system.</title>
        <authorList>
            <person name="Anantharaman K."/>
            <person name="Brown C.T."/>
            <person name="Hug L.A."/>
            <person name="Sharon I."/>
            <person name="Castelle C.J."/>
            <person name="Probst A.J."/>
            <person name="Thomas B.C."/>
            <person name="Singh A."/>
            <person name="Wilkins M.J."/>
            <person name="Karaoz U."/>
            <person name="Brodie E.L."/>
            <person name="Williams K.H."/>
            <person name="Hubbard S.S."/>
            <person name="Banfield J.F."/>
        </authorList>
    </citation>
    <scope>NUCLEOTIDE SEQUENCE [LARGE SCALE GENOMIC DNA]</scope>
</reference>
<proteinExistence type="inferred from homology"/>
<organism evidence="11 12">
    <name type="scientific">Candidatus Uhrbacteria bacterium RIFCSPLOWO2_02_FULL_49_11</name>
    <dbReference type="NCBI Taxonomy" id="1802409"/>
    <lineage>
        <taxon>Bacteria</taxon>
        <taxon>Candidatus Uhriibacteriota</taxon>
    </lineage>
</organism>
<evidence type="ECO:0000256" key="7">
    <source>
        <dbReference type="PIRSR" id="PIRSR000808-1"/>
    </source>
</evidence>
<dbReference type="Pfam" id="PF01087">
    <property type="entry name" value="GalP_UDP_transf"/>
    <property type="match status" value="1"/>
</dbReference>
<keyword evidence="3" id="KW-0548">Nucleotidyltransferase</keyword>
<dbReference type="PIRSF" id="PIRSF000808">
    <property type="entry name" value="GalT"/>
    <property type="match status" value="1"/>
</dbReference>
<feature type="domain" description="Galactose-1-phosphate uridyl transferase N-terminal" evidence="9">
    <location>
        <begin position="84"/>
        <end position="162"/>
    </location>
</feature>
<dbReference type="InterPro" id="IPR053177">
    <property type="entry name" value="ADP-glucose_phosphorylase"/>
</dbReference>
<evidence type="ECO:0000256" key="6">
    <source>
        <dbReference type="ARBA" id="ARBA00023277"/>
    </source>
</evidence>
<evidence type="ECO:0000256" key="4">
    <source>
        <dbReference type="ARBA" id="ARBA00022723"/>
    </source>
</evidence>
<evidence type="ECO:0000313" key="12">
    <source>
        <dbReference type="Proteomes" id="UP000178264"/>
    </source>
</evidence>
<dbReference type="GO" id="GO:0008270">
    <property type="term" value="F:zinc ion binding"/>
    <property type="evidence" value="ECO:0007669"/>
    <property type="project" value="InterPro"/>
</dbReference>
<feature type="binding site" evidence="8">
    <location>
        <position position="150"/>
    </location>
    <ligand>
        <name>Zn(2+)</name>
        <dbReference type="ChEBI" id="CHEBI:29105"/>
    </ligand>
</feature>
<keyword evidence="6" id="KW-0119">Carbohydrate metabolism</keyword>
<protein>
    <submittedName>
        <fullName evidence="11">Uncharacterized protein</fullName>
    </submittedName>
</protein>
<dbReference type="InterPro" id="IPR036265">
    <property type="entry name" value="HIT-like_sf"/>
</dbReference>
<gene>
    <name evidence="11" type="ORF">A3I42_01520</name>
</gene>
<name>A0A1F7VC05_9BACT</name>
<dbReference type="PANTHER" id="PTHR42763">
    <property type="entry name" value="ADP-GLUCOSE PHOSPHORYLASE"/>
    <property type="match status" value="1"/>
</dbReference>
<evidence type="ECO:0000259" key="9">
    <source>
        <dbReference type="Pfam" id="PF01087"/>
    </source>
</evidence>
<evidence type="ECO:0000256" key="5">
    <source>
        <dbReference type="ARBA" id="ARBA00022833"/>
    </source>
</evidence>
<dbReference type="GO" id="GO:0008108">
    <property type="term" value="F:UDP-glucose:hexose-1-phosphate uridylyltransferase activity"/>
    <property type="evidence" value="ECO:0007669"/>
    <property type="project" value="InterPro"/>
</dbReference>
<accession>A0A1F7VC05</accession>
<evidence type="ECO:0000256" key="2">
    <source>
        <dbReference type="ARBA" id="ARBA00022679"/>
    </source>
</evidence>
<dbReference type="SUPFAM" id="SSF54197">
    <property type="entry name" value="HIT-like"/>
    <property type="match status" value="2"/>
</dbReference>
<dbReference type="InterPro" id="IPR005850">
    <property type="entry name" value="GalP_Utransf_C"/>
</dbReference>
<sequence length="309" mass="35617">MHSEIRTDLIHDRFVIIAPKRGNRPHDVQPTEVPVSSRECPFCQDPLMRAKGIYTVANPARKGKPSWLIKVIKNKFPVVSPANPHAYGAQEVVVETPEHNVEIGELPDAHIMHIFETYIARTRALSRDKKIKYILIFKNHGGKAGASLVHAHSQIFATGFLPPHIIDKLTKGQEYRIAHGECYYDELVKREEKGPRRIFSDAHMVAFTPYASIYNYEAWIMPRRHLDNITQLTHEELHSLATLTKRIIRKVNALQISYNFYLHQAITDKEEHFYLRIAPRRDIWAGIELGSRLIINTVSPEDAARYYRS</sequence>
<feature type="active site" description="Tele-UMP-histidine intermediate" evidence="7">
    <location>
        <position position="152"/>
    </location>
</feature>
<dbReference type="Proteomes" id="UP000178264">
    <property type="component" value="Unassembled WGS sequence"/>
</dbReference>
<comment type="similarity">
    <text evidence="1">Belongs to the galactose-1-phosphate uridylyltransferase type 1 family.</text>
</comment>
<dbReference type="Pfam" id="PF02744">
    <property type="entry name" value="GalP_UDP_tr_C"/>
    <property type="match status" value="1"/>
</dbReference>
<dbReference type="InterPro" id="IPR005849">
    <property type="entry name" value="GalP_Utransf_N"/>
</dbReference>
<dbReference type="InterPro" id="IPR001937">
    <property type="entry name" value="GalP_UDPtransf1"/>
</dbReference>
<evidence type="ECO:0000259" key="10">
    <source>
        <dbReference type="Pfam" id="PF02744"/>
    </source>
</evidence>